<reference evidence="1" key="1">
    <citation type="submission" date="2023-11" db="EMBL/GenBank/DDBJ databases">
        <title>Gracilibacillus pellucida a moderately halophilic bacterium isolated from saline soil in Xinjiang province.</title>
        <authorList>
            <person name="Zhang Z."/>
            <person name="Tan F."/>
            <person name="Wang Y."/>
            <person name="Xia M."/>
        </authorList>
    </citation>
    <scope>NUCLEOTIDE SEQUENCE</scope>
    <source>
        <strain evidence="1">S3-1-1</strain>
    </source>
</reference>
<organism evidence="1 2">
    <name type="scientific">Gracilibacillus pellucidus</name>
    <dbReference type="NCBI Taxonomy" id="3095368"/>
    <lineage>
        <taxon>Bacteria</taxon>
        <taxon>Bacillati</taxon>
        <taxon>Bacillota</taxon>
        <taxon>Bacilli</taxon>
        <taxon>Bacillales</taxon>
        <taxon>Bacillaceae</taxon>
        <taxon>Gracilibacillus</taxon>
    </lineage>
</organism>
<keyword evidence="2" id="KW-1185">Reference proteome</keyword>
<dbReference type="Proteomes" id="UP001277972">
    <property type="component" value="Unassembled WGS sequence"/>
</dbReference>
<sequence length="107" mass="12707">MKKNRRDQTSIDMNQLMTDYVKDLMNNMDKNDTKKNNSFIYLENETLHMLLLYLLTSNQDHLSVTSTSGNLSSLHEQLELYMDDNRQLYQELIQLIKEQTESSQQNE</sequence>
<evidence type="ECO:0000313" key="1">
    <source>
        <dbReference type="EMBL" id="MDX8046610.1"/>
    </source>
</evidence>
<accession>A0ACC6M6R1</accession>
<name>A0ACC6M6R1_9BACI</name>
<protein>
    <submittedName>
        <fullName evidence="1">Uncharacterized protein</fullName>
    </submittedName>
</protein>
<proteinExistence type="predicted"/>
<dbReference type="EMBL" id="JAWZSR010000006">
    <property type="protein sequence ID" value="MDX8046610.1"/>
    <property type="molecule type" value="Genomic_DNA"/>
</dbReference>
<comment type="caution">
    <text evidence="1">The sequence shown here is derived from an EMBL/GenBank/DDBJ whole genome shotgun (WGS) entry which is preliminary data.</text>
</comment>
<evidence type="ECO:0000313" key="2">
    <source>
        <dbReference type="Proteomes" id="UP001277972"/>
    </source>
</evidence>
<gene>
    <name evidence="1" type="ORF">SH601_11515</name>
</gene>